<organism evidence="2 3">
    <name type="scientific">Colletotrichum salicis</name>
    <dbReference type="NCBI Taxonomy" id="1209931"/>
    <lineage>
        <taxon>Eukaryota</taxon>
        <taxon>Fungi</taxon>
        <taxon>Dikarya</taxon>
        <taxon>Ascomycota</taxon>
        <taxon>Pezizomycotina</taxon>
        <taxon>Sordariomycetes</taxon>
        <taxon>Hypocreomycetidae</taxon>
        <taxon>Glomerellales</taxon>
        <taxon>Glomerellaceae</taxon>
        <taxon>Colletotrichum</taxon>
        <taxon>Colletotrichum acutatum species complex</taxon>
    </lineage>
</organism>
<evidence type="ECO:0000313" key="3">
    <source>
        <dbReference type="Proteomes" id="UP000070121"/>
    </source>
</evidence>
<proteinExistence type="predicted"/>
<name>A0A135UGN1_9PEZI</name>
<sequence>MSNSTGVKSGKHDWLKYGEIKFPLPNSCLFAAYRSFNLSIGAVKARPTVTSMWVPGTVAARGGHIVKSVGQMAASREFDEPSTGTEPEEIWLRPPSASGKVGCNMGLASPKETPCLKGAAALFDIANEAAKVNTVTQM</sequence>
<reference evidence="2 3" key="1">
    <citation type="submission" date="2014-02" db="EMBL/GenBank/DDBJ databases">
        <title>The genome sequence of Colletotrichum salicis CBS 607.94.</title>
        <authorList>
            <person name="Baroncelli R."/>
            <person name="Thon M.R."/>
        </authorList>
    </citation>
    <scope>NUCLEOTIDE SEQUENCE [LARGE SCALE GENOMIC DNA]</scope>
    <source>
        <strain evidence="2 3">CBS 607.94</strain>
    </source>
</reference>
<dbReference type="AlphaFoldDB" id="A0A135UGN1"/>
<gene>
    <name evidence="2" type="ORF">CSAL01_06631</name>
</gene>
<accession>A0A135UGN1</accession>
<comment type="caution">
    <text evidence="2">The sequence shown here is derived from an EMBL/GenBank/DDBJ whole genome shotgun (WGS) entry which is preliminary data.</text>
</comment>
<dbReference type="Proteomes" id="UP000070121">
    <property type="component" value="Unassembled WGS sequence"/>
</dbReference>
<dbReference type="EMBL" id="JFFI01001491">
    <property type="protein sequence ID" value="KXH59542.1"/>
    <property type="molecule type" value="Genomic_DNA"/>
</dbReference>
<feature type="region of interest" description="Disordered" evidence="1">
    <location>
        <begin position="72"/>
        <end position="95"/>
    </location>
</feature>
<keyword evidence="3" id="KW-1185">Reference proteome</keyword>
<evidence type="ECO:0000313" key="2">
    <source>
        <dbReference type="EMBL" id="KXH59542.1"/>
    </source>
</evidence>
<protein>
    <submittedName>
        <fullName evidence="2">Uncharacterized protein</fullName>
    </submittedName>
</protein>
<evidence type="ECO:0000256" key="1">
    <source>
        <dbReference type="SAM" id="MobiDB-lite"/>
    </source>
</evidence>